<accession>A0ACB9H0U8</accession>
<dbReference type="Proteomes" id="UP001055811">
    <property type="component" value="Linkage Group LG01"/>
</dbReference>
<keyword evidence="2" id="KW-1185">Reference proteome</keyword>
<protein>
    <submittedName>
        <fullName evidence="1">Uncharacterized protein</fullName>
    </submittedName>
</protein>
<reference evidence="1 2" key="2">
    <citation type="journal article" date="2022" name="Mol. Ecol. Resour.">
        <title>The genomes of chicory, endive, great burdock and yacon provide insights into Asteraceae paleo-polyploidization history and plant inulin production.</title>
        <authorList>
            <person name="Fan W."/>
            <person name="Wang S."/>
            <person name="Wang H."/>
            <person name="Wang A."/>
            <person name="Jiang F."/>
            <person name="Liu H."/>
            <person name="Zhao H."/>
            <person name="Xu D."/>
            <person name="Zhang Y."/>
        </authorList>
    </citation>
    <scope>NUCLEOTIDE SEQUENCE [LARGE SCALE GENOMIC DNA]</scope>
    <source>
        <strain evidence="2">cv. Punajuju</strain>
        <tissue evidence="1">Leaves</tissue>
    </source>
</reference>
<gene>
    <name evidence="1" type="ORF">L2E82_01724</name>
</gene>
<proteinExistence type="predicted"/>
<organism evidence="1 2">
    <name type="scientific">Cichorium intybus</name>
    <name type="common">Chicory</name>
    <dbReference type="NCBI Taxonomy" id="13427"/>
    <lineage>
        <taxon>Eukaryota</taxon>
        <taxon>Viridiplantae</taxon>
        <taxon>Streptophyta</taxon>
        <taxon>Embryophyta</taxon>
        <taxon>Tracheophyta</taxon>
        <taxon>Spermatophyta</taxon>
        <taxon>Magnoliopsida</taxon>
        <taxon>eudicotyledons</taxon>
        <taxon>Gunneridae</taxon>
        <taxon>Pentapetalae</taxon>
        <taxon>asterids</taxon>
        <taxon>campanulids</taxon>
        <taxon>Asterales</taxon>
        <taxon>Asteraceae</taxon>
        <taxon>Cichorioideae</taxon>
        <taxon>Cichorieae</taxon>
        <taxon>Cichoriinae</taxon>
        <taxon>Cichorium</taxon>
    </lineage>
</organism>
<name>A0ACB9H0U8_CICIN</name>
<reference evidence="2" key="1">
    <citation type="journal article" date="2022" name="Mol. Ecol. Resour.">
        <title>The genomes of chicory, endive, great burdock and yacon provide insights into Asteraceae palaeo-polyploidization history and plant inulin production.</title>
        <authorList>
            <person name="Fan W."/>
            <person name="Wang S."/>
            <person name="Wang H."/>
            <person name="Wang A."/>
            <person name="Jiang F."/>
            <person name="Liu H."/>
            <person name="Zhao H."/>
            <person name="Xu D."/>
            <person name="Zhang Y."/>
        </authorList>
    </citation>
    <scope>NUCLEOTIDE SEQUENCE [LARGE SCALE GENOMIC DNA]</scope>
    <source>
        <strain evidence="2">cv. Punajuju</strain>
    </source>
</reference>
<evidence type="ECO:0000313" key="2">
    <source>
        <dbReference type="Proteomes" id="UP001055811"/>
    </source>
</evidence>
<dbReference type="EMBL" id="CM042009">
    <property type="protein sequence ID" value="KAI3788941.1"/>
    <property type="molecule type" value="Genomic_DNA"/>
</dbReference>
<comment type="caution">
    <text evidence="1">The sequence shown here is derived from an EMBL/GenBank/DDBJ whole genome shotgun (WGS) entry which is preliminary data.</text>
</comment>
<evidence type="ECO:0000313" key="1">
    <source>
        <dbReference type="EMBL" id="KAI3788941.1"/>
    </source>
</evidence>
<sequence>MSKFDYPRLPRREIIGVLAETEIASVTEADLNNPSPDLINNLYTQILIHLGCLQEDYGLVEFADLEQLDNPDMHVDSVRMMNLFKKLKEVMSALECPRKFTLKDLVKPEPDRTELFLSTVLNFCLHRDTRMNILRPVVENLTHLDEQRQEIEARIAQLNTEISEFNESREKEMPHIQEVDIKIKELRQAISALNNHQMSLKATIMKKKDAVKEMDEKISSAEFALVQSAQENASLRSKIVQSPDKLQRALEEKKAVQIEAKNAEREAMQSFHEKTALLEVYAKASKKMSKHLKQMQTLQEQVNSAKQVEKDVKVLKAKNSDDGVLDKSLEAKLFEQQGRADQLEELLKQLEKEKDLKCEEASRELNNVRSQVEYNRNGLEQRQRNIEALIEEGTAIKEKINMEKDSSLAKQQILYSKCEEITKEFLEYSNSTGHLLSKIGEGAEGVAN</sequence>